<protein>
    <submittedName>
        <fullName evidence="2">Uncharacterized protein</fullName>
    </submittedName>
</protein>
<name>A0A8J2L531_9HEXA</name>
<sequence>MRVTLLCGFLLITLIVQVQSEDRNIHPRFLVPPMEQISGEDYVVRDEIPEEDLAVGVTTEGFSDYTATFSDVEEIHDGASYPIIVDYDQPITVGQGWFDKVNERNQL</sequence>
<evidence type="ECO:0000313" key="2">
    <source>
        <dbReference type="EMBL" id="CAG7826401.1"/>
    </source>
</evidence>
<feature type="chain" id="PRO_5035194068" evidence="1">
    <location>
        <begin position="21"/>
        <end position="107"/>
    </location>
</feature>
<keyword evidence="3" id="KW-1185">Reference proteome</keyword>
<gene>
    <name evidence="2" type="ORF">AFUS01_LOCUS36455</name>
</gene>
<dbReference type="EMBL" id="CAJVCH010539625">
    <property type="protein sequence ID" value="CAG7826401.1"/>
    <property type="molecule type" value="Genomic_DNA"/>
</dbReference>
<dbReference type="Proteomes" id="UP000708208">
    <property type="component" value="Unassembled WGS sequence"/>
</dbReference>
<organism evidence="2 3">
    <name type="scientific">Allacma fusca</name>
    <dbReference type="NCBI Taxonomy" id="39272"/>
    <lineage>
        <taxon>Eukaryota</taxon>
        <taxon>Metazoa</taxon>
        <taxon>Ecdysozoa</taxon>
        <taxon>Arthropoda</taxon>
        <taxon>Hexapoda</taxon>
        <taxon>Collembola</taxon>
        <taxon>Symphypleona</taxon>
        <taxon>Sminthuridae</taxon>
        <taxon>Allacma</taxon>
    </lineage>
</organism>
<reference evidence="2" key="1">
    <citation type="submission" date="2021-06" db="EMBL/GenBank/DDBJ databases">
        <authorList>
            <person name="Hodson N. C."/>
            <person name="Mongue J. A."/>
            <person name="Jaron S. K."/>
        </authorList>
    </citation>
    <scope>NUCLEOTIDE SEQUENCE</scope>
</reference>
<evidence type="ECO:0000256" key="1">
    <source>
        <dbReference type="SAM" id="SignalP"/>
    </source>
</evidence>
<keyword evidence="1" id="KW-0732">Signal</keyword>
<feature type="signal peptide" evidence="1">
    <location>
        <begin position="1"/>
        <end position="20"/>
    </location>
</feature>
<proteinExistence type="predicted"/>
<accession>A0A8J2L531</accession>
<dbReference type="AlphaFoldDB" id="A0A8J2L531"/>
<comment type="caution">
    <text evidence="2">The sequence shown here is derived from an EMBL/GenBank/DDBJ whole genome shotgun (WGS) entry which is preliminary data.</text>
</comment>
<evidence type="ECO:0000313" key="3">
    <source>
        <dbReference type="Proteomes" id="UP000708208"/>
    </source>
</evidence>